<accession>A0A2Z6E3A7</accession>
<keyword evidence="9" id="KW-1185">Reference proteome</keyword>
<protein>
    <submittedName>
        <fullName evidence="8">Mobile element protein</fullName>
    </submittedName>
</protein>
<dbReference type="InterPro" id="IPR002559">
    <property type="entry name" value="Transposase_11"/>
</dbReference>
<dbReference type="InterPro" id="IPR008490">
    <property type="entry name" value="Transposase_InsH_N"/>
</dbReference>
<keyword evidence="4" id="KW-0238">DNA-binding</keyword>
<evidence type="ECO:0000313" key="8">
    <source>
        <dbReference type="EMBL" id="BBD79231.1"/>
    </source>
</evidence>
<dbReference type="GO" id="GO:0004803">
    <property type="term" value="F:transposase activity"/>
    <property type="evidence" value="ECO:0007669"/>
    <property type="project" value="InterPro"/>
</dbReference>
<evidence type="ECO:0000256" key="2">
    <source>
        <dbReference type="ARBA" id="ARBA00010075"/>
    </source>
</evidence>
<dbReference type="KEGG" id="rbd:ALSL_0561"/>
<name>A0A2Z6E3A7_9GAMM</name>
<feature type="domain" description="Transposase InsH N-terminal" evidence="7">
    <location>
        <begin position="62"/>
        <end position="155"/>
    </location>
</feature>
<feature type="domain" description="Transposase IS4-like" evidence="6">
    <location>
        <begin position="181"/>
        <end position="356"/>
    </location>
</feature>
<evidence type="ECO:0000256" key="5">
    <source>
        <dbReference type="ARBA" id="ARBA00023172"/>
    </source>
</evidence>
<dbReference type="EMBL" id="AP018560">
    <property type="protein sequence ID" value="BBD79231.1"/>
    <property type="molecule type" value="Genomic_DNA"/>
</dbReference>
<dbReference type="PANTHER" id="PTHR35604">
    <property type="entry name" value="TRANSPOSASE INSH FOR INSERTION SEQUENCE ELEMENT IS5A-RELATED"/>
    <property type="match status" value="1"/>
</dbReference>
<reference evidence="9" key="2">
    <citation type="submission" date="2018-06" db="EMBL/GenBank/DDBJ databases">
        <title>Genome sequence of Rhodanobacteraceae bacterium strain Dysh456.</title>
        <authorList>
            <person name="Fukui M."/>
        </authorList>
    </citation>
    <scope>NUCLEOTIDE SEQUENCE [LARGE SCALE GENOMIC DNA]</scope>
    <source>
        <strain evidence="9">Dysh456</strain>
    </source>
</reference>
<dbReference type="NCBIfam" id="NF033581">
    <property type="entry name" value="transpos_IS5_4"/>
    <property type="match status" value="1"/>
</dbReference>
<keyword evidence="5" id="KW-0233">DNA recombination</keyword>
<dbReference type="Pfam" id="PF01609">
    <property type="entry name" value="DDE_Tnp_1"/>
    <property type="match status" value="1"/>
</dbReference>
<evidence type="ECO:0000259" key="6">
    <source>
        <dbReference type="Pfam" id="PF01609"/>
    </source>
</evidence>
<dbReference type="AlphaFoldDB" id="A0A2Z6E3A7"/>
<dbReference type="GO" id="GO:0003677">
    <property type="term" value="F:DNA binding"/>
    <property type="evidence" value="ECO:0007669"/>
    <property type="project" value="UniProtKB-KW"/>
</dbReference>
<evidence type="ECO:0000256" key="3">
    <source>
        <dbReference type="ARBA" id="ARBA00022578"/>
    </source>
</evidence>
<gene>
    <name evidence="8" type="ORF">ALSL_0561</name>
</gene>
<dbReference type="PANTHER" id="PTHR35604:SF2">
    <property type="entry name" value="TRANSPOSASE INSH FOR INSERTION SEQUENCE ELEMENT IS5A-RELATED"/>
    <property type="match status" value="1"/>
</dbReference>
<evidence type="ECO:0000313" key="9">
    <source>
        <dbReference type="Proteomes" id="UP000270530"/>
    </source>
</evidence>
<keyword evidence="3" id="KW-0815">Transposition</keyword>
<comment type="similarity">
    <text evidence="2">Belongs to the transposase 11 family.</text>
</comment>
<evidence type="ECO:0000259" key="7">
    <source>
        <dbReference type="Pfam" id="PF05598"/>
    </source>
</evidence>
<dbReference type="InterPro" id="IPR047959">
    <property type="entry name" value="Transpos_IS5"/>
</dbReference>
<comment type="function">
    <text evidence="1">Involved in the transposition of the insertion sequence IS5.</text>
</comment>
<dbReference type="Proteomes" id="UP000270530">
    <property type="component" value="Chromosome"/>
</dbReference>
<sequence length="368" mass="41465">MVWWSSLVLTISARSGVILNCEIIREGLNNSVTFGHNRPLLQGASSMQLSFGDAEDLVGRKRTRREVFLAEMDQVVPWKALLALIEPHYPKLGRPGRQPYPLATMLRIHFLQQWYALSDPAMEEALVDTPVMRRFARIGGMGDIPDETTILNFRRLLETHGLAEKIFKQVNAHLQRKGLSLRSGTIVDATIINAPSSTKNREGERDPAMHQTKKGNQWFFGMKAHIGVDDASGLVHHVECTAANVADVTQAHKLLHGKEDVVFGDSGYIGAEKREEMQDVDAVFLIAKKPSVIKAMKRKRDQREARALERLKASVRAKVEHPFRVIKRQFGYTKVRYRGIAKNAAQVLTLFALSNLWMSRRRLMPAAG</sequence>
<dbReference type="Pfam" id="PF05598">
    <property type="entry name" value="DUF772"/>
    <property type="match status" value="1"/>
</dbReference>
<evidence type="ECO:0000256" key="4">
    <source>
        <dbReference type="ARBA" id="ARBA00023125"/>
    </source>
</evidence>
<reference evidence="9" key="1">
    <citation type="submission" date="2018-04" db="EMBL/GenBank/DDBJ databases">
        <authorList>
            <person name="Watanabe M."/>
            <person name="Kojima H."/>
        </authorList>
    </citation>
    <scope>NUCLEOTIDE SEQUENCE [LARGE SCALE GENOMIC DNA]</scope>
    <source>
        <strain evidence="9">Dysh456</strain>
    </source>
</reference>
<organism evidence="8 9">
    <name type="scientific">Aerosticca soli</name>
    <dbReference type="NCBI Taxonomy" id="2010829"/>
    <lineage>
        <taxon>Bacteria</taxon>
        <taxon>Pseudomonadati</taxon>
        <taxon>Pseudomonadota</taxon>
        <taxon>Gammaproteobacteria</taxon>
        <taxon>Lysobacterales</taxon>
        <taxon>Rhodanobacteraceae</taxon>
        <taxon>Aerosticca</taxon>
    </lineage>
</organism>
<proteinExistence type="inferred from homology"/>
<evidence type="ECO:0000256" key="1">
    <source>
        <dbReference type="ARBA" id="ARBA00003544"/>
    </source>
</evidence>
<dbReference type="GO" id="GO:0006313">
    <property type="term" value="P:DNA transposition"/>
    <property type="evidence" value="ECO:0007669"/>
    <property type="project" value="InterPro"/>
</dbReference>